<proteinExistence type="inferred from homology"/>
<keyword evidence="6 7" id="KW-0472">Membrane</keyword>
<accession>A0A2M6YPC1</accession>
<evidence type="ECO:0000256" key="2">
    <source>
        <dbReference type="ARBA" id="ARBA00022475"/>
    </source>
</evidence>
<keyword evidence="3" id="KW-0808">Transferase</keyword>
<dbReference type="Proteomes" id="UP000229559">
    <property type="component" value="Unassembled WGS sequence"/>
</dbReference>
<evidence type="ECO:0000256" key="4">
    <source>
        <dbReference type="ARBA" id="ARBA00022692"/>
    </source>
</evidence>
<comment type="caution">
    <text evidence="8">The sequence shown here is derived from an EMBL/GenBank/DDBJ whole genome shotgun (WGS) entry which is preliminary data.</text>
</comment>
<name>A0A2M6YPC1_9BACT</name>
<comment type="similarity">
    <text evidence="1">Belongs to the Lgt family.</text>
</comment>
<feature type="transmembrane region" description="Helical" evidence="7">
    <location>
        <begin position="50"/>
        <end position="71"/>
    </location>
</feature>
<evidence type="ECO:0000313" key="8">
    <source>
        <dbReference type="EMBL" id="PIU32981.1"/>
    </source>
</evidence>
<protein>
    <recommendedName>
        <fullName evidence="10">Prolipoprotein diacylglyceryl transferase</fullName>
    </recommendedName>
</protein>
<dbReference type="AlphaFoldDB" id="A0A2M6YPC1"/>
<evidence type="ECO:0000256" key="5">
    <source>
        <dbReference type="ARBA" id="ARBA00022989"/>
    </source>
</evidence>
<dbReference type="GO" id="GO:0008961">
    <property type="term" value="F:phosphatidylglycerol-prolipoprotein diacylglyceryl transferase activity"/>
    <property type="evidence" value="ECO:0007669"/>
    <property type="project" value="InterPro"/>
</dbReference>
<gene>
    <name evidence="8" type="ORF">COT04_02550</name>
</gene>
<dbReference type="PANTHER" id="PTHR30589">
    <property type="entry name" value="PROLIPOPROTEIN DIACYLGLYCERYL TRANSFERASE"/>
    <property type="match status" value="1"/>
</dbReference>
<evidence type="ECO:0000313" key="9">
    <source>
        <dbReference type="Proteomes" id="UP000229559"/>
    </source>
</evidence>
<feature type="transmembrane region" description="Helical" evidence="7">
    <location>
        <begin position="16"/>
        <end position="38"/>
    </location>
</feature>
<keyword evidence="5 7" id="KW-1133">Transmembrane helix</keyword>
<reference evidence="9" key="1">
    <citation type="submission" date="2017-09" db="EMBL/GenBank/DDBJ databases">
        <title>Depth-based differentiation of microbial function through sediment-hosted aquifers and enrichment of novel symbionts in the deep terrestrial subsurface.</title>
        <authorList>
            <person name="Probst A.J."/>
            <person name="Ladd B."/>
            <person name="Jarett J.K."/>
            <person name="Geller-Mcgrath D.E."/>
            <person name="Sieber C.M.K."/>
            <person name="Emerson J.B."/>
            <person name="Anantharaman K."/>
            <person name="Thomas B.C."/>
            <person name="Malmstrom R."/>
            <person name="Stieglmeier M."/>
            <person name="Klingl A."/>
            <person name="Woyke T."/>
            <person name="Ryan C.M."/>
            <person name="Banfield J.F."/>
        </authorList>
    </citation>
    <scope>NUCLEOTIDE SEQUENCE [LARGE SCALE GENOMIC DNA]</scope>
</reference>
<feature type="transmembrane region" description="Helical" evidence="7">
    <location>
        <begin position="203"/>
        <end position="222"/>
    </location>
</feature>
<keyword evidence="4 7" id="KW-0812">Transmembrane</keyword>
<sequence length="268" mass="31523">MITVKMLPIIFSTGPVTIYSFGFLLAVGVFLESFVIWRRLRDLGFKEEKILDFLILNLLLGLVISRLIFILENWPSFGFHLTRWFLFVRFPGFSAAGWLLGILLALWRFVREEKWNFWRVVDEVTFGFLPFLILVQTGSFLDGSGFGRSTNMPWGIYFPGILLKRHPVSLFFALALLFVWFFLLKIERHWRTWEWYKDKESGFIFLAALGSIFLINLPLAFLKESKIYFYWAEIILTLIGLMIIGSLFYLRSGRSFKKIYAKKEKETS</sequence>
<evidence type="ECO:0000256" key="1">
    <source>
        <dbReference type="ARBA" id="ARBA00007150"/>
    </source>
</evidence>
<feature type="transmembrane region" description="Helical" evidence="7">
    <location>
        <begin position="166"/>
        <end position="183"/>
    </location>
</feature>
<dbReference type="PANTHER" id="PTHR30589:SF0">
    <property type="entry name" value="PHOSPHATIDYLGLYCEROL--PROLIPOPROTEIN DIACYLGLYCERYL TRANSFERASE"/>
    <property type="match status" value="1"/>
</dbReference>
<feature type="transmembrane region" description="Helical" evidence="7">
    <location>
        <begin position="83"/>
        <end position="107"/>
    </location>
</feature>
<evidence type="ECO:0000256" key="3">
    <source>
        <dbReference type="ARBA" id="ARBA00022679"/>
    </source>
</evidence>
<feature type="transmembrane region" description="Helical" evidence="7">
    <location>
        <begin position="128"/>
        <end position="146"/>
    </location>
</feature>
<dbReference type="InterPro" id="IPR001640">
    <property type="entry name" value="Lgt"/>
</dbReference>
<evidence type="ECO:0000256" key="6">
    <source>
        <dbReference type="ARBA" id="ARBA00023136"/>
    </source>
</evidence>
<dbReference type="EMBL" id="PEXA01000068">
    <property type="protein sequence ID" value="PIU32981.1"/>
    <property type="molecule type" value="Genomic_DNA"/>
</dbReference>
<keyword evidence="2" id="KW-1003">Cell membrane</keyword>
<dbReference type="GO" id="GO:0005886">
    <property type="term" value="C:plasma membrane"/>
    <property type="evidence" value="ECO:0007669"/>
    <property type="project" value="InterPro"/>
</dbReference>
<organism evidence="8 9">
    <name type="scientific">Candidatus Shapirobacteria bacterium CG07_land_8_20_14_0_80_39_12</name>
    <dbReference type="NCBI Taxonomy" id="1974480"/>
    <lineage>
        <taxon>Bacteria</taxon>
        <taxon>Candidatus Shapironibacteriota</taxon>
    </lineage>
</organism>
<dbReference type="GO" id="GO:0042158">
    <property type="term" value="P:lipoprotein biosynthetic process"/>
    <property type="evidence" value="ECO:0007669"/>
    <property type="project" value="InterPro"/>
</dbReference>
<evidence type="ECO:0008006" key="10">
    <source>
        <dbReference type="Google" id="ProtNLM"/>
    </source>
</evidence>
<feature type="transmembrane region" description="Helical" evidence="7">
    <location>
        <begin position="228"/>
        <end position="250"/>
    </location>
</feature>
<dbReference type="Pfam" id="PF01790">
    <property type="entry name" value="LGT"/>
    <property type="match status" value="1"/>
</dbReference>
<evidence type="ECO:0000256" key="7">
    <source>
        <dbReference type="SAM" id="Phobius"/>
    </source>
</evidence>